<keyword evidence="7" id="KW-1185">Reference proteome</keyword>
<dbReference type="PANTHER" id="PTHR12606">
    <property type="entry name" value="SENTRIN/SUMO-SPECIFIC PROTEASE"/>
    <property type="match status" value="1"/>
</dbReference>
<protein>
    <submittedName>
        <fullName evidence="8">ULP_PROTEASE domain-containing protein</fullName>
    </submittedName>
</protein>
<dbReference type="AlphaFoldDB" id="A0A7E5A192"/>
<dbReference type="GO" id="GO:0005634">
    <property type="term" value="C:nucleus"/>
    <property type="evidence" value="ECO:0007669"/>
    <property type="project" value="TreeGrafter"/>
</dbReference>
<keyword evidence="2" id="KW-0645">Protease</keyword>
<dbReference type="Gene3D" id="3.40.395.10">
    <property type="entry name" value="Adenoviral Proteinase, Chain A"/>
    <property type="match status" value="1"/>
</dbReference>
<dbReference type="InterPro" id="IPR003653">
    <property type="entry name" value="Peptidase_C48_C"/>
</dbReference>
<dbReference type="SUPFAM" id="SSF54001">
    <property type="entry name" value="Cysteine proteinases"/>
    <property type="match status" value="1"/>
</dbReference>
<dbReference type="GO" id="GO:0016929">
    <property type="term" value="F:deSUMOylase activity"/>
    <property type="evidence" value="ECO:0007669"/>
    <property type="project" value="TreeGrafter"/>
</dbReference>
<evidence type="ECO:0000256" key="2">
    <source>
        <dbReference type="ARBA" id="ARBA00022670"/>
    </source>
</evidence>
<dbReference type="InterPro" id="IPR038765">
    <property type="entry name" value="Papain-like_cys_pep_sf"/>
</dbReference>
<dbReference type="WBParaSite" id="Pan_g7645.t2">
    <property type="protein sequence ID" value="Pan_g7645.t2"/>
    <property type="gene ID" value="Pan_g7645"/>
</dbReference>
<evidence type="ECO:0000313" key="7">
    <source>
        <dbReference type="Proteomes" id="UP000492821"/>
    </source>
</evidence>
<evidence type="ECO:0000259" key="6">
    <source>
        <dbReference type="PROSITE" id="PS50600"/>
    </source>
</evidence>
<keyword evidence="4" id="KW-0788">Thiol protease</keyword>
<organism evidence="7 8">
    <name type="scientific">Panagrellus redivivus</name>
    <name type="common">Microworm</name>
    <dbReference type="NCBI Taxonomy" id="6233"/>
    <lineage>
        <taxon>Eukaryota</taxon>
        <taxon>Metazoa</taxon>
        <taxon>Ecdysozoa</taxon>
        <taxon>Nematoda</taxon>
        <taxon>Chromadorea</taxon>
        <taxon>Rhabditida</taxon>
        <taxon>Tylenchina</taxon>
        <taxon>Panagrolaimomorpha</taxon>
        <taxon>Panagrolaimoidea</taxon>
        <taxon>Panagrolaimidae</taxon>
        <taxon>Panagrellus</taxon>
    </lineage>
</organism>
<feature type="domain" description="Ubiquitin-like protease family profile" evidence="6">
    <location>
        <begin position="278"/>
        <end position="439"/>
    </location>
</feature>
<dbReference type="GO" id="GO:0016926">
    <property type="term" value="P:protein desumoylation"/>
    <property type="evidence" value="ECO:0007669"/>
    <property type="project" value="TreeGrafter"/>
</dbReference>
<evidence type="ECO:0000256" key="4">
    <source>
        <dbReference type="ARBA" id="ARBA00022807"/>
    </source>
</evidence>
<evidence type="ECO:0000313" key="8">
    <source>
        <dbReference type="WBParaSite" id="Pan_g7645.t2"/>
    </source>
</evidence>
<name>A0A7E5A192_PANRE</name>
<feature type="region of interest" description="Disordered" evidence="5">
    <location>
        <begin position="226"/>
        <end position="246"/>
    </location>
</feature>
<proteinExistence type="inferred from homology"/>
<dbReference type="Proteomes" id="UP000492821">
    <property type="component" value="Unassembled WGS sequence"/>
</dbReference>
<dbReference type="GO" id="GO:0006508">
    <property type="term" value="P:proteolysis"/>
    <property type="evidence" value="ECO:0007669"/>
    <property type="project" value="UniProtKB-KW"/>
</dbReference>
<evidence type="ECO:0000256" key="1">
    <source>
        <dbReference type="ARBA" id="ARBA00005234"/>
    </source>
</evidence>
<reference evidence="8" key="2">
    <citation type="submission" date="2020-10" db="UniProtKB">
        <authorList>
            <consortium name="WormBaseParasite"/>
        </authorList>
    </citation>
    <scope>IDENTIFICATION</scope>
</reference>
<reference evidence="7" key="1">
    <citation type="journal article" date="2013" name="Genetics">
        <title>The draft genome and transcriptome of Panagrellus redivivus are shaped by the harsh demands of a free-living lifestyle.</title>
        <authorList>
            <person name="Srinivasan J."/>
            <person name="Dillman A.R."/>
            <person name="Macchietto M.G."/>
            <person name="Heikkinen L."/>
            <person name="Lakso M."/>
            <person name="Fracchia K.M."/>
            <person name="Antoshechkin I."/>
            <person name="Mortazavi A."/>
            <person name="Wong G."/>
            <person name="Sternberg P.W."/>
        </authorList>
    </citation>
    <scope>NUCLEOTIDE SEQUENCE [LARGE SCALE GENOMIC DNA]</scope>
    <source>
        <strain evidence="7">MT8872</strain>
    </source>
</reference>
<keyword evidence="3" id="KW-0378">Hydrolase</keyword>
<dbReference type="PANTHER" id="PTHR12606:SF10">
    <property type="entry name" value="SENTRIN-SPECIFIC PROTEASE 5"/>
    <property type="match status" value="1"/>
</dbReference>
<dbReference type="PROSITE" id="PS50600">
    <property type="entry name" value="ULP_PROTEASE"/>
    <property type="match status" value="1"/>
</dbReference>
<dbReference type="Pfam" id="PF02902">
    <property type="entry name" value="Peptidase_C48"/>
    <property type="match status" value="1"/>
</dbReference>
<comment type="similarity">
    <text evidence="1">Belongs to the peptidase C48 family.</text>
</comment>
<accession>A0A7E5A192</accession>
<evidence type="ECO:0000256" key="5">
    <source>
        <dbReference type="SAM" id="MobiDB-lite"/>
    </source>
</evidence>
<evidence type="ECO:0000256" key="3">
    <source>
        <dbReference type="ARBA" id="ARBA00022801"/>
    </source>
</evidence>
<sequence length="481" mass="55188">MTGVPKGYLNLLLQDRPGIKIYKDISLTPNKPANLCAFNNSGGVSRPKTVTKKKDDSKAEVISNACDMYNEMYAHPSSRANGYPEIADSVQEPRDEVEVSIEEQRDDDEQLVDDDLIEVLESKARGDDETAQRKRIDEQLFSPKGKSPLAIRDFGATPSTAKTKIIRPGDSPPRDEYIVPIRRISPVRDEEDSDIEAIVHVLPATPPKELRRSKRRAILDLNRPQYADYVPPPRKQRPRAPSKPVILPPIPEDLKQLYESLGFENHSGKQRTDKFGPLKITGADIHTLRRNVFTNDTIIDEYLKLICERSQQDEITFRKSFALCSYFHTSLRANGSQTVRSWIKEKLTDYELIFVPLNTEEHWYLFIIDMINRTTFIYDSIYGDREFECEELRKFFKSFIGDAVEWDDWATIPAHNQQGPTQTNSTDCGIFLCQYAECLSRNVEPDFCQSMMTNFRIRMRYELLTGKLLPPPPSQPTDETN</sequence>